<evidence type="ECO:0000313" key="3">
    <source>
        <dbReference type="EMBL" id="SFR74804.1"/>
    </source>
</evidence>
<evidence type="ECO:0000313" key="4">
    <source>
        <dbReference type="Proteomes" id="UP000198531"/>
    </source>
</evidence>
<dbReference type="Proteomes" id="UP000198531">
    <property type="component" value="Unassembled WGS sequence"/>
</dbReference>
<feature type="compositionally biased region" description="Low complexity" evidence="1">
    <location>
        <begin position="203"/>
        <end position="224"/>
    </location>
</feature>
<feature type="region of interest" description="Disordered" evidence="1">
    <location>
        <begin position="203"/>
        <end position="249"/>
    </location>
</feature>
<dbReference type="STRING" id="553469.SAMN04487947_4146"/>
<evidence type="ECO:0000256" key="1">
    <source>
        <dbReference type="SAM" id="MobiDB-lite"/>
    </source>
</evidence>
<dbReference type="Pfam" id="PF23933">
    <property type="entry name" value="DUF7269"/>
    <property type="match status" value="1"/>
</dbReference>
<evidence type="ECO:0000256" key="2">
    <source>
        <dbReference type="SAM" id="Phobius"/>
    </source>
</evidence>
<dbReference type="InterPro" id="IPR055693">
    <property type="entry name" value="DUF7269"/>
</dbReference>
<keyword evidence="2" id="KW-0472">Membrane</keyword>
<feature type="transmembrane region" description="Helical" evidence="2">
    <location>
        <begin position="7"/>
        <end position="27"/>
    </location>
</feature>
<sequence length="249" mass="26090">MRPLRTTAGVGGLAAVAGTAAVVFGVVPSERVAPLAAVGESVDGGRFLLLFAVALLLAGLWFARRRSSSIDDRYTQLRERPPEGVAAPASIRVGGEFDRLVGEAVVSHDDGAMRPVAARLRETATGLCADATGVDRQTARRRIEDGAWTDDALAAAFLAADGRMPFRARIRAWLDPARERRRRVDATLDALFELREGVVPETATDCAPGSAAAADADGPSGDSDTSSDEADDPGAEPWVARVGDGGGRR</sequence>
<dbReference type="RefSeq" id="WP_089811255.1">
    <property type="nucleotide sequence ID" value="NZ_FOYT01000006.1"/>
</dbReference>
<keyword evidence="2" id="KW-1133">Transmembrane helix</keyword>
<reference evidence="4" key="1">
    <citation type="submission" date="2016-10" db="EMBL/GenBank/DDBJ databases">
        <authorList>
            <person name="Varghese N."/>
            <person name="Submissions S."/>
        </authorList>
    </citation>
    <scope>NUCLEOTIDE SEQUENCE [LARGE SCALE GENOMIC DNA]</scope>
    <source>
        <strain evidence="4">CGMCC 1.7736</strain>
    </source>
</reference>
<proteinExistence type="predicted"/>
<keyword evidence="2" id="KW-0812">Transmembrane</keyword>
<feature type="transmembrane region" description="Helical" evidence="2">
    <location>
        <begin position="47"/>
        <end position="63"/>
    </location>
</feature>
<keyword evidence="4" id="KW-1185">Reference proteome</keyword>
<protein>
    <submittedName>
        <fullName evidence="3">Uncharacterized protein</fullName>
    </submittedName>
</protein>
<dbReference type="EMBL" id="FOYT01000006">
    <property type="protein sequence ID" value="SFR74804.1"/>
    <property type="molecule type" value="Genomic_DNA"/>
</dbReference>
<organism evidence="3 4">
    <name type="scientific">Halogeometricum rufum</name>
    <dbReference type="NCBI Taxonomy" id="553469"/>
    <lineage>
        <taxon>Archaea</taxon>
        <taxon>Methanobacteriati</taxon>
        <taxon>Methanobacteriota</taxon>
        <taxon>Stenosarchaea group</taxon>
        <taxon>Halobacteria</taxon>
        <taxon>Halobacteriales</taxon>
        <taxon>Haloferacaceae</taxon>
        <taxon>Halogeometricum</taxon>
    </lineage>
</organism>
<dbReference type="OrthoDB" id="313484at2157"/>
<gene>
    <name evidence="3" type="ORF">SAMN04487947_4146</name>
</gene>
<feature type="compositionally biased region" description="Acidic residues" evidence="1">
    <location>
        <begin position="225"/>
        <end position="234"/>
    </location>
</feature>
<accession>A0A1I6J759</accession>
<name>A0A1I6J759_9EURY</name>
<dbReference type="AlphaFoldDB" id="A0A1I6J759"/>